<reference evidence="3 4" key="1">
    <citation type="submission" date="2018-04" db="EMBL/GenBank/DDBJ databases">
        <title>Genomic Encyclopedia of Archaeal and Bacterial Type Strains, Phase II (KMG-II): from individual species to whole genera.</title>
        <authorList>
            <person name="Goeker M."/>
        </authorList>
    </citation>
    <scope>NUCLEOTIDE SEQUENCE [LARGE SCALE GENOMIC DNA]</scope>
    <source>
        <strain evidence="3 4">DSM 25731</strain>
    </source>
</reference>
<sequence length="560" mass="65987">MKGIQDTSNETYRKLMGNGLKYVIPKFQRDYSWESEHWDDLWQDIQLVLENEENEHYMGYLVLQTTDNKNYTVIDGQQRLTTLTILILAVLKRLNDFVIQGTEVENNEIRINTYRNNYIGSLNTITLISDNKLKLNRNSDDYYRNYMVLLKELPLRNTNTSEKNMRSCFEWFYKKLKQYSTGEEIANFLETIVDKLFFTVITVTDQINAFKVFETLNARGVQLSSSDLLKNYLFSVIDESNPHHTEIEELEKLWSRIIGKLGNKKFEDYLRYYWNSKNKTVRKNQLFKVIKNNINSKKDTFELIRDLEESTDIYIAIQDPGSEIWSDKPEIIKSLKELKLFQIKQTNSLLMSAYKNLDINSFTKLVKTCSVISFRYNIIGGLNPNEQEDVYNKIANSISTNKSVSLTDFQTVYVSDINFENDFKTKQFKRTSKNHKIVKYIYSKIEKHIFNNDINSESDNYTIEHILPESADENWGDFNNEQVNRSIYRLGNLALIENKLNLEAGTKTYIDKKEIFKKSNCHSTNSIPEEYNDWNENKVSARQRELAKLAKSIWRIQELN</sequence>
<keyword evidence="4" id="KW-1185">Reference proteome</keyword>
<evidence type="ECO:0000313" key="3">
    <source>
        <dbReference type="EMBL" id="PTX62117.1"/>
    </source>
</evidence>
<dbReference type="Pfam" id="PF07510">
    <property type="entry name" value="GmrSD_C"/>
    <property type="match status" value="1"/>
</dbReference>
<proteinExistence type="predicted"/>
<evidence type="ECO:0000259" key="1">
    <source>
        <dbReference type="Pfam" id="PF03235"/>
    </source>
</evidence>
<dbReference type="OrthoDB" id="9798761at2"/>
<comment type="caution">
    <text evidence="3">The sequence shown here is derived from an EMBL/GenBank/DDBJ whole genome shotgun (WGS) entry which is preliminary data.</text>
</comment>
<dbReference type="Pfam" id="PF03235">
    <property type="entry name" value="GmrSD_N"/>
    <property type="match status" value="1"/>
</dbReference>
<name>A0A2T6C1J9_9FLAO</name>
<dbReference type="PANTHER" id="PTHR35149">
    <property type="entry name" value="SLL5132 PROTEIN"/>
    <property type="match status" value="1"/>
</dbReference>
<dbReference type="InterPro" id="IPR011089">
    <property type="entry name" value="GmrSD_C"/>
</dbReference>
<feature type="domain" description="GmrSD restriction endonucleases C-terminal" evidence="2">
    <location>
        <begin position="415"/>
        <end position="548"/>
    </location>
</feature>
<dbReference type="PANTHER" id="PTHR35149:SF2">
    <property type="entry name" value="DUF262 DOMAIN-CONTAINING PROTEIN"/>
    <property type="match status" value="1"/>
</dbReference>
<protein>
    <submittedName>
        <fullName evidence="3">Uncharacterized protein DUF1524</fullName>
    </submittedName>
</protein>
<organism evidence="3 4">
    <name type="scientific">Kordia periserrulae</name>
    <dbReference type="NCBI Taxonomy" id="701523"/>
    <lineage>
        <taxon>Bacteria</taxon>
        <taxon>Pseudomonadati</taxon>
        <taxon>Bacteroidota</taxon>
        <taxon>Flavobacteriia</taxon>
        <taxon>Flavobacteriales</taxon>
        <taxon>Flavobacteriaceae</taxon>
        <taxon>Kordia</taxon>
    </lineage>
</organism>
<gene>
    <name evidence="3" type="ORF">C8N46_103215</name>
</gene>
<dbReference type="Proteomes" id="UP000244090">
    <property type="component" value="Unassembled WGS sequence"/>
</dbReference>
<dbReference type="RefSeq" id="WP_108114334.1">
    <property type="nucleotide sequence ID" value="NZ_QBKT01000003.1"/>
</dbReference>
<dbReference type="AlphaFoldDB" id="A0A2T6C1J9"/>
<dbReference type="InterPro" id="IPR004919">
    <property type="entry name" value="GmrSD_N"/>
</dbReference>
<accession>A0A2T6C1J9</accession>
<evidence type="ECO:0000259" key="2">
    <source>
        <dbReference type="Pfam" id="PF07510"/>
    </source>
</evidence>
<dbReference type="EMBL" id="QBKT01000003">
    <property type="protein sequence ID" value="PTX62117.1"/>
    <property type="molecule type" value="Genomic_DNA"/>
</dbReference>
<evidence type="ECO:0000313" key="4">
    <source>
        <dbReference type="Proteomes" id="UP000244090"/>
    </source>
</evidence>
<feature type="domain" description="GmrSD restriction endonucleases N-terminal" evidence="1">
    <location>
        <begin position="15"/>
        <end position="234"/>
    </location>
</feature>